<dbReference type="InterPro" id="IPR050504">
    <property type="entry name" value="IgSF_BTN/MOG"/>
</dbReference>
<feature type="chain" id="PRO_5045511148" evidence="6">
    <location>
        <begin position="43"/>
        <end position="246"/>
    </location>
</feature>
<dbReference type="InterPro" id="IPR007110">
    <property type="entry name" value="Ig-like_dom"/>
</dbReference>
<keyword evidence="3" id="KW-0393">Immunoglobulin domain</keyword>
<evidence type="ECO:0000256" key="4">
    <source>
        <dbReference type="SAM" id="MobiDB-lite"/>
    </source>
</evidence>
<dbReference type="Gene3D" id="2.60.40.10">
    <property type="entry name" value="Immunoglobulins"/>
    <property type="match status" value="1"/>
</dbReference>
<dbReference type="Pfam" id="PF22705">
    <property type="entry name" value="C2-set_3"/>
    <property type="match status" value="1"/>
</dbReference>
<accession>A0ABM4LLS6</accession>
<keyword evidence="5" id="KW-1133">Transmembrane helix</keyword>
<feature type="domain" description="Ig-like" evidence="7">
    <location>
        <begin position="39"/>
        <end position="133"/>
    </location>
</feature>
<organism evidence="8 9">
    <name type="scientific">Equus przewalskii</name>
    <name type="common">Przewalski's horse</name>
    <name type="synonym">Equus caballus przewalskii</name>
    <dbReference type="NCBI Taxonomy" id="9798"/>
    <lineage>
        <taxon>Eukaryota</taxon>
        <taxon>Metazoa</taxon>
        <taxon>Chordata</taxon>
        <taxon>Craniata</taxon>
        <taxon>Vertebrata</taxon>
        <taxon>Euteleostomi</taxon>
        <taxon>Mammalia</taxon>
        <taxon>Eutheria</taxon>
        <taxon>Laurasiatheria</taxon>
        <taxon>Perissodactyla</taxon>
        <taxon>Equidae</taxon>
        <taxon>Equus</taxon>
    </lineage>
</organism>
<dbReference type="GeneID" id="103562019"/>
<dbReference type="InterPro" id="IPR036179">
    <property type="entry name" value="Ig-like_dom_sf"/>
</dbReference>
<dbReference type="InterPro" id="IPR053896">
    <property type="entry name" value="BTN3A2-like_Ig-C"/>
</dbReference>
<dbReference type="Proteomes" id="UP001652662">
    <property type="component" value="Chromosome 19"/>
</dbReference>
<evidence type="ECO:0000256" key="2">
    <source>
        <dbReference type="ARBA" id="ARBA00023136"/>
    </source>
</evidence>
<dbReference type="PANTHER" id="PTHR24100:SF56">
    <property type="entry name" value="BUTYROPHILIN SUBFAMILY 3 MEMBER A3"/>
    <property type="match status" value="1"/>
</dbReference>
<proteinExistence type="predicted"/>
<evidence type="ECO:0000256" key="5">
    <source>
        <dbReference type="SAM" id="Phobius"/>
    </source>
</evidence>
<evidence type="ECO:0000256" key="3">
    <source>
        <dbReference type="ARBA" id="ARBA00023319"/>
    </source>
</evidence>
<name>A0ABM4LLS6_EQUPR</name>
<feature type="region of interest" description="Disordered" evidence="4">
    <location>
        <begin position="179"/>
        <end position="199"/>
    </location>
</feature>
<reference evidence="9" key="1">
    <citation type="submission" date="2025-08" db="UniProtKB">
        <authorList>
            <consortium name="RefSeq"/>
        </authorList>
    </citation>
    <scope>IDENTIFICATION</scope>
    <source>
        <tissue evidence="9">Blood</tissue>
    </source>
</reference>
<evidence type="ECO:0000313" key="8">
    <source>
        <dbReference type="Proteomes" id="UP001652662"/>
    </source>
</evidence>
<gene>
    <name evidence="9" type="primary">LOC103562019</name>
</gene>
<keyword evidence="5" id="KW-0812">Transmembrane</keyword>
<dbReference type="SUPFAM" id="SSF48726">
    <property type="entry name" value="Immunoglobulin"/>
    <property type="match status" value="1"/>
</dbReference>
<keyword evidence="8" id="KW-1185">Reference proteome</keyword>
<dbReference type="PANTHER" id="PTHR24100">
    <property type="entry name" value="BUTYROPHILIN"/>
    <property type="match status" value="1"/>
</dbReference>
<evidence type="ECO:0000256" key="1">
    <source>
        <dbReference type="ARBA" id="ARBA00004370"/>
    </source>
</evidence>
<dbReference type="RefSeq" id="XP_070441393.1">
    <property type="nucleotide sequence ID" value="XM_070585292.1"/>
</dbReference>
<evidence type="ECO:0000313" key="9">
    <source>
        <dbReference type="RefSeq" id="XP_070441393.1"/>
    </source>
</evidence>
<protein>
    <submittedName>
        <fullName evidence="9">Butyrophilin subfamily 3 member A2-like isoform X1</fullName>
    </submittedName>
</protein>
<dbReference type="PROSITE" id="PS50835">
    <property type="entry name" value="IG_LIKE"/>
    <property type="match status" value="1"/>
</dbReference>
<dbReference type="InterPro" id="IPR013783">
    <property type="entry name" value="Ig-like_fold"/>
</dbReference>
<keyword evidence="6" id="KW-0732">Signal</keyword>
<evidence type="ECO:0000256" key="6">
    <source>
        <dbReference type="SAM" id="SignalP"/>
    </source>
</evidence>
<feature type="signal peptide" evidence="6">
    <location>
        <begin position="1"/>
        <end position="42"/>
    </location>
</feature>
<keyword evidence="2 5" id="KW-0472">Membrane</keyword>
<comment type="subcellular location">
    <subcellularLocation>
        <location evidence="1">Membrane</location>
    </subcellularLocation>
</comment>
<feature type="transmembrane region" description="Helical" evidence="5">
    <location>
        <begin position="145"/>
        <end position="168"/>
    </location>
</feature>
<sequence length="246" mass="27846">MGYNIQMGVPRAQMKMASSLGFHLLVFLVCLILVQLLTPCSALGSDLHIEMKGYEDGGIHLECLSTGWDHQPQIQWRDANGENMPGVAESLAVDQDGLYAIKASVILKGSSEEGVTCVIRNPVLSQEKTARISIADPFFWSAQPWIAAFTGTLPILLLLLAVASYFLWRQQKEKEALFQEKEREREEKETAEAEKEQERREKEHYQNLCCKFLFPPETYTCLHTSALSLLMTLHFYPIADSRFGFI</sequence>
<evidence type="ECO:0000259" key="7">
    <source>
        <dbReference type="PROSITE" id="PS50835"/>
    </source>
</evidence>